<dbReference type="Proteomes" id="UP000279384">
    <property type="component" value="Unassembled WGS sequence"/>
</dbReference>
<comment type="caution">
    <text evidence="9">The sequence shown here is derived from an EMBL/GenBank/DDBJ whole genome shotgun (WGS) entry which is preliminary data.</text>
</comment>
<dbReference type="RefSeq" id="WP_120812050.1">
    <property type="nucleotide sequence ID" value="NZ_RBID01000018.1"/>
</dbReference>
<keyword evidence="2 7" id="KW-0285">Flavoprotein</keyword>
<evidence type="ECO:0000313" key="9">
    <source>
        <dbReference type="EMBL" id="RKQ54790.1"/>
    </source>
</evidence>
<feature type="binding site" evidence="7">
    <location>
        <begin position="89"/>
        <end position="91"/>
    </location>
    <ligand>
        <name>FMN</name>
        <dbReference type="ChEBI" id="CHEBI:58210"/>
    </ligand>
</feature>
<dbReference type="AlphaFoldDB" id="A0A495B2C1"/>
<dbReference type="FunFam" id="3.20.20.70:FF:000029">
    <property type="entry name" value="L-lactate dehydrogenase"/>
    <property type="match status" value="1"/>
</dbReference>
<dbReference type="InterPro" id="IPR037396">
    <property type="entry name" value="FMN_HAD"/>
</dbReference>
<dbReference type="EMBL" id="RBID01000018">
    <property type="protein sequence ID" value="RKQ54790.1"/>
    <property type="molecule type" value="Genomic_DNA"/>
</dbReference>
<evidence type="ECO:0000256" key="3">
    <source>
        <dbReference type="ARBA" id="ARBA00022643"/>
    </source>
</evidence>
<evidence type="ECO:0000256" key="1">
    <source>
        <dbReference type="ARBA" id="ARBA00001917"/>
    </source>
</evidence>
<dbReference type="GO" id="GO:0016614">
    <property type="term" value="F:oxidoreductase activity, acting on CH-OH group of donors"/>
    <property type="evidence" value="ECO:0007669"/>
    <property type="project" value="UniProtKB-ARBA"/>
</dbReference>
<sequence length="367" mass="38788">MTAQLPPLDHIPADLVSAADYQRYAARHMSANARAYVDSAAADELSHAANLAAFARRQLQTQVLADVRGGHCRSELFGLSLSHPLLLAPVAYQKLVHADGERAAAYAATAMGSSMLVSTLASTPLEEVAAAAQGALWFQLYWQHDRAVVAELVQRAEAAGYRALVLTVDAPLAGVRNAEARAGFQLPPRVQAANLAGMAPYQPALAAGQSMVFDGLMAVAPSWADIDWLRQQTRLPLLLKGVLAPRDARRAMQQDVDGLIVSNHGGRVLDSVPASLDALPRIAEAVDGALPLLLDGGIRRGSDILKALALGASAVLIGRPYIHALATAGALGVAHLLRTLQEELEVAMALTGCRTLADISPEVLWPE</sequence>
<comment type="similarity">
    <text evidence="5">Belongs to the FMN-dependent alpha-hydroxy acid dehydrogenase family.</text>
</comment>
<accession>A0A495B2C1</accession>
<feature type="binding site" evidence="7">
    <location>
        <position position="267"/>
    </location>
    <ligand>
        <name>glyoxylate</name>
        <dbReference type="ChEBI" id="CHEBI:36655"/>
    </ligand>
</feature>
<feature type="binding site" evidence="7">
    <location>
        <position position="264"/>
    </location>
    <ligand>
        <name>glyoxylate</name>
        <dbReference type="ChEBI" id="CHEBI:36655"/>
    </ligand>
</feature>
<keyword evidence="3 7" id="KW-0288">FMN</keyword>
<protein>
    <submittedName>
        <fullName evidence="9">4-hydroxymandelate oxidase</fullName>
    </submittedName>
</protein>
<feature type="binding site" evidence="7">
    <location>
        <position position="118"/>
    </location>
    <ligand>
        <name>FMN</name>
        <dbReference type="ChEBI" id="CHEBI:58210"/>
    </ligand>
</feature>
<dbReference type="PANTHER" id="PTHR10578:SF107">
    <property type="entry name" value="2-HYDROXYACID OXIDASE 1"/>
    <property type="match status" value="1"/>
</dbReference>
<name>A0A495B2C1_VOGIN</name>
<feature type="binding site" evidence="7">
    <location>
        <position position="262"/>
    </location>
    <ligand>
        <name>FMN</name>
        <dbReference type="ChEBI" id="CHEBI:58210"/>
    </ligand>
</feature>
<feature type="domain" description="FMN hydroxy acid dehydrogenase" evidence="8">
    <location>
        <begin position="10"/>
        <end position="367"/>
    </location>
</feature>
<evidence type="ECO:0000256" key="2">
    <source>
        <dbReference type="ARBA" id="ARBA00022630"/>
    </source>
</evidence>
<proteinExistence type="inferred from homology"/>
<keyword evidence="4" id="KW-0560">Oxidoreductase</keyword>
<feature type="binding site" evidence="7">
    <location>
        <begin position="318"/>
        <end position="319"/>
    </location>
    <ligand>
        <name>FMN</name>
        <dbReference type="ChEBI" id="CHEBI:58210"/>
    </ligand>
</feature>
<reference evidence="9 10" key="1">
    <citation type="submission" date="2018-10" db="EMBL/GenBank/DDBJ databases">
        <title>Genomic Encyclopedia of Type Strains, Phase IV (KMG-IV): sequencing the most valuable type-strain genomes for metagenomic binning, comparative biology and taxonomic classification.</title>
        <authorList>
            <person name="Goeker M."/>
        </authorList>
    </citation>
    <scope>NUCLEOTIDE SEQUENCE [LARGE SCALE GENOMIC DNA]</scope>
    <source>
        <strain evidence="9 10">DSM 3303</strain>
    </source>
</reference>
<dbReference type="SUPFAM" id="SSF51395">
    <property type="entry name" value="FMN-linked oxidoreductases"/>
    <property type="match status" value="1"/>
</dbReference>
<evidence type="ECO:0000259" key="8">
    <source>
        <dbReference type="PROSITE" id="PS51349"/>
    </source>
</evidence>
<feature type="binding site" evidence="7">
    <location>
        <position position="176"/>
    </location>
    <ligand>
        <name>glyoxylate</name>
        <dbReference type="ChEBI" id="CHEBI:36655"/>
    </ligand>
</feature>
<evidence type="ECO:0000256" key="7">
    <source>
        <dbReference type="PIRSR" id="PIRSR000138-2"/>
    </source>
</evidence>
<dbReference type="InterPro" id="IPR013785">
    <property type="entry name" value="Aldolase_TIM"/>
</dbReference>
<evidence type="ECO:0000256" key="6">
    <source>
        <dbReference type="PIRSR" id="PIRSR000138-1"/>
    </source>
</evidence>
<feature type="binding site" evidence="7">
    <location>
        <position position="36"/>
    </location>
    <ligand>
        <name>glyoxylate</name>
        <dbReference type="ChEBI" id="CHEBI:36655"/>
    </ligand>
</feature>
<dbReference type="Gene3D" id="3.20.20.70">
    <property type="entry name" value="Aldolase class I"/>
    <property type="match status" value="1"/>
</dbReference>
<feature type="binding site" evidence="7">
    <location>
        <position position="240"/>
    </location>
    <ligand>
        <name>FMN</name>
        <dbReference type="ChEBI" id="CHEBI:58210"/>
    </ligand>
</feature>
<gene>
    <name evidence="9" type="ORF">C8E02_3051</name>
</gene>
<evidence type="ECO:0000256" key="4">
    <source>
        <dbReference type="ARBA" id="ARBA00023002"/>
    </source>
</evidence>
<organism evidence="9 10">
    <name type="scientific">Vogesella indigofera</name>
    <name type="common">Pseudomonas indigofera</name>
    <dbReference type="NCBI Taxonomy" id="45465"/>
    <lineage>
        <taxon>Bacteria</taxon>
        <taxon>Pseudomonadati</taxon>
        <taxon>Pseudomonadota</taxon>
        <taxon>Betaproteobacteria</taxon>
        <taxon>Neisseriales</taxon>
        <taxon>Chromobacteriaceae</taxon>
        <taxon>Vogesella</taxon>
    </lineage>
</organism>
<dbReference type="GO" id="GO:0010181">
    <property type="term" value="F:FMN binding"/>
    <property type="evidence" value="ECO:0007669"/>
    <property type="project" value="InterPro"/>
</dbReference>
<feature type="binding site" evidence="7">
    <location>
        <position position="141"/>
    </location>
    <ligand>
        <name>glyoxylate</name>
        <dbReference type="ChEBI" id="CHEBI:36655"/>
    </ligand>
</feature>
<dbReference type="PANTHER" id="PTHR10578">
    <property type="entry name" value="S -2-HYDROXY-ACID OXIDASE-RELATED"/>
    <property type="match status" value="1"/>
</dbReference>
<feature type="active site" description="Proton acceptor" evidence="6">
    <location>
        <position position="264"/>
    </location>
</feature>
<dbReference type="InterPro" id="IPR000262">
    <property type="entry name" value="FMN-dep_DH"/>
</dbReference>
<dbReference type="PROSITE" id="PS51349">
    <property type="entry name" value="FMN_HYDROXY_ACID_DH_2"/>
    <property type="match status" value="1"/>
</dbReference>
<feature type="binding site" evidence="7">
    <location>
        <begin position="295"/>
        <end position="299"/>
    </location>
    <ligand>
        <name>FMN</name>
        <dbReference type="ChEBI" id="CHEBI:58210"/>
    </ligand>
</feature>
<feature type="binding site" evidence="7">
    <location>
        <position position="167"/>
    </location>
    <ligand>
        <name>glyoxylate</name>
        <dbReference type="ChEBI" id="CHEBI:36655"/>
    </ligand>
</feature>
<evidence type="ECO:0000313" key="10">
    <source>
        <dbReference type="Proteomes" id="UP000279384"/>
    </source>
</evidence>
<evidence type="ECO:0000256" key="5">
    <source>
        <dbReference type="ARBA" id="ARBA00024042"/>
    </source>
</evidence>
<dbReference type="CDD" id="cd02809">
    <property type="entry name" value="alpha_hydroxyacid_oxid_FMN"/>
    <property type="match status" value="1"/>
</dbReference>
<dbReference type="Pfam" id="PF01070">
    <property type="entry name" value="FMN_dh"/>
    <property type="match status" value="1"/>
</dbReference>
<feature type="binding site" evidence="7">
    <location>
        <position position="139"/>
    </location>
    <ligand>
        <name>FMN</name>
        <dbReference type="ChEBI" id="CHEBI:58210"/>
    </ligand>
</feature>
<dbReference type="InterPro" id="IPR012133">
    <property type="entry name" value="Alpha-hydoxy_acid_DH_FMN"/>
</dbReference>
<comment type="cofactor">
    <cofactor evidence="1">
        <name>FMN</name>
        <dbReference type="ChEBI" id="CHEBI:58210"/>
    </cofactor>
</comment>
<dbReference type="PIRSF" id="PIRSF000138">
    <property type="entry name" value="Al-hdrx_acd_dh"/>
    <property type="match status" value="1"/>
</dbReference>